<keyword evidence="3" id="KW-1185">Reference proteome</keyword>
<name>A0ABW1PMQ2_9FLAO</name>
<reference evidence="3" key="1">
    <citation type="journal article" date="2019" name="Int. J. Syst. Evol. Microbiol.">
        <title>The Global Catalogue of Microorganisms (GCM) 10K type strain sequencing project: providing services to taxonomists for standard genome sequencing and annotation.</title>
        <authorList>
            <consortium name="The Broad Institute Genomics Platform"/>
            <consortium name="The Broad Institute Genome Sequencing Center for Infectious Disease"/>
            <person name="Wu L."/>
            <person name="Ma J."/>
        </authorList>
    </citation>
    <scope>NUCLEOTIDE SEQUENCE [LARGE SCALE GENOMIC DNA]</scope>
    <source>
        <strain evidence="3">CCUG 49679</strain>
    </source>
</reference>
<dbReference type="EMBL" id="JBHSQB010000005">
    <property type="protein sequence ID" value="MFC6096348.1"/>
    <property type="molecule type" value="Genomic_DNA"/>
</dbReference>
<organism evidence="2 3">
    <name type="scientific">Flavobacterium qiangtangense</name>
    <dbReference type="NCBI Taxonomy" id="1442595"/>
    <lineage>
        <taxon>Bacteria</taxon>
        <taxon>Pseudomonadati</taxon>
        <taxon>Bacteroidota</taxon>
        <taxon>Flavobacteriia</taxon>
        <taxon>Flavobacteriales</taxon>
        <taxon>Flavobacteriaceae</taxon>
        <taxon>Flavobacterium</taxon>
    </lineage>
</organism>
<protein>
    <submittedName>
        <fullName evidence="2">Uncharacterized protein</fullName>
    </submittedName>
</protein>
<evidence type="ECO:0000256" key="1">
    <source>
        <dbReference type="SAM" id="Coils"/>
    </source>
</evidence>
<dbReference type="RefSeq" id="WP_379791216.1">
    <property type="nucleotide sequence ID" value="NZ_JBHSQB010000005.1"/>
</dbReference>
<accession>A0ABW1PMQ2</accession>
<keyword evidence="1" id="KW-0175">Coiled coil</keyword>
<sequence>MKNITLILILAFSIQSCGQEKETFWEIENIRREDNKPFIGLTSAYMQQMFDYNFHFVKRNEMLYFELPEKFQVDLKNFKSLRQLQITDKDYYEMYDYKFDGDRFLIKFKDNATTSESKNTVIEFKKISKEQFEKNIAEAIADQKEIAKKISDLKSELQKKSPIVLNAVKKLPSKEVEIYDDKYDDDLKLVVPDEIELWETGSIKNEKFGSIKVGTLKDNSKIYDVRHPENNYGLKQLTVYVSSDPSTFNLEKYVSENPNIVLVKKEKDNIVGYTITYDFENDKAVVGSFFTLKYFKLRKSHIFIHSDVYRSQIKNYPDNEEMNKILNFNYLMSENIHLKK</sequence>
<feature type="coiled-coil region" evidence="1">
    <location>
        <begin position="129"/>
        <end position="156"/>
    </location>
</feature>
<evidence type="ECO:0000313" key="3">
    <source>
        <dbReference type="Proteomes" id="UP001596287"/>
    </source>
</evidence>
<proteinExistence type="predicted"/>
<dbReference type="Proteomes" id="UP001596287">
    <property type="component" value="Unassembled WGS sequence"/>
</dbReference>
<gene>
    <name evidence="2" type="ORF">ACFPVY_06780</name>
</gene>
<evidence type="ECO:0000313" key="2">
    <source>
        <dbReference type="EMBL" id="MFC6096348.1"/>
    </source>
</evidence>
<dbReference type="PROSITE" id="PS51257">
    <property type="entry name" value="PROKAR_LIPOPROTEIN"/>
    <property type="match status" value="1"/>
</dbReference>
<comment type="caution">
    <text evidence="2">The sequence shown here is derived from an EMBL/GenBank/DDBJ whole genome shotgun (WGS) entry which is preliminary data.</text>
</comment>